<dbReference type="KEGG" id="pcot:PCOAH_00004830"/>
<evidence type="ECO:0000256" key="3">
    <source>
        <dbReference type="SAM" id="Phobius"/>
    </source>
</evidence>
<keyword evidence="1" id="KW-0175">Coiled coil</keyword>
<feature type="coiled-coil region" evidence="1">
    <location>
        <begin position="369"/>
        <end position="396"/>
    </location>
</feature>
<reference evidence="7" key="1">
    <citation type="submission" date="2016-06" db="EMBL/GenBank/DDBJ databases">
        <title>First high quality genome sequence of Plasmodium coatneyi using continuous long reads from single molecule, real-time sequencing.</title>
        <authorList>
            <person name="Chien J.-T."/>
            <person name="Pakala S.B."/>
            <person name="Geraldo J.A."/>
            <person name="Lapp S.A."/>
            <person name="Barnwell J.W."/>
            <person name="Kissinger J.C."/>
            <person name="Galinski M.R."/>
            <person name="Humphrey J.C."/>
        </authorList>
    </citation>
    <scope>NUCLEOTIDE SEQUENCE [LARGE SCALE GENOMIC DNA]</scope>
    <source>
        <strain evidence="7">Hackeri</strain>
    </source>
</reference>
<feature type="region of interest" description="Disordered" evidence="2">
    <location>
        <begin position="856"/>
        <end position="883"/>
    </location>
</feature>
<feature type="region of interest" description="Disordered" evidence="2">
    <location>
        <begin position="396"/>
        <end position="426"/>
    </location>
</feature>
<feature type="domain" description="Schizont-infected cell agglutination extracellular beta" evidence="4">
    <location>
        <begin position="628"/>
        <end position="806"/>
    </location>
</feature>
<sequence>MVKMAPRTNEYEQQHPPKVEEEARDDGARSDAPRARRAASKGSESGGEEFLFILKRGQTGVTVKPVSNDESNTQGPHLILTLRKGVLPTDAKNNLTPGTLGPTGTHDQTDTELKTAVAKTKKVKAKYKCPDETIVQGEYDVDNEHEDDKEGLGIEDWFNLFSRDVTKEEEEKLEGWSGFLALCNPPGDDDGSINVDLNEYGKFCKVMVRNIMLVTNPKNQYENKGTKCQKVVKGVSVCDLLKVWAYYMQWLCAPRKVIDYAFHAVKEVREVFKKLNLGGNYAECTYNGVPDIPDDKVKNILPEAYDLFYKSVFYIMMEAITKEKAWCIEGKGKLPQKASEDLDLPRAETEEDNDVVSADDGTNEFKGLLRQVKEGMDQEKEEKAEVLEELKQNIAEPSVPSPQKPSQQEQEQQKEQQQQLQMQDNGCKSDKLCERVTCVGRQYRTDEGGNPDWDKMWGEVKDRVDGLAKVMSKEDRSMNSYCNSHQWTNSKVTFAQRETCKQIVRGLHHIYSTQTDGEKTDSKSKNNQQFYRTMECILLNAYADQLKEKGNYCGITEGEIQKMFNEGNTKKRTWCLDKNCIECKREEKLNCQLNNENIKTKVDGLLNINAEIQGTLKETCKDCSKEENLCERTKCVTINWFRDRLTNGGTGRRDWCNFWGDQDVGKVLKNLSESMIKESSTNDELCNSFTGADDTVPTDPRKKACQYIARGLEYIYSIKEEENQTYANQKKNNRIFDQTVGCLFLNAYVNLLIKKSQGQVCPITEEEIKEMFKKGNGQIDKWCVQKKEDGNGSDCVTCKREPDLNCTLSVEDYLLYKAADTTCEHHKNNIKGKLDDMLVNDKTGLKQTLDDITAICKPKPAAPPPAPAPPPSGSSAAGGGETDDATLKATKAAQISNKIDNPVLPYLPLAPAMLGISIMSYLLWKYFGMQRKTRKRYRRGPQIRGPTLEEQLLAHVDQPGPREYYIVRERKPRSMPKKRRKKRVPGRHRAGRGGGGVRRRMIIDIHLEVLDECQKGDTKLVQEDFFEILVQEFMGSEFIREENVPKEYVPMEEVQSSDFGFMEKDIVPNVDVRMEELREEQIPSSDSGFRV</sequence>
<dbReference type="VEuPathDB" id="PlasmoDB:PCOAH_00004830"/>
<evidence type="ECO:0000256" key="2">
    <source>
        <dbReference type="SAM" id="MobiDB-lite"/>
    </source>
</evidence>
<protein>
    <submittedName>
        <fullName evidence="6">SICA antigen</fullName>
    </submittedName>
</protein>
<dbReference type="AlphaFoldDB" id="A0A1B1DTP8"/>
<dbReference type="InterPro" id="IPR024285">
    <property type="entry name" value="SICA_extracell_b"/>
</dbReference>
<organism evidence="6 7">
    <name type="scientific">Plasmodium coatneyi</name>
    <dbReference type="NCBI Taxonomy" id="208452"/>
    <lineage>
        <taxon>Eukaryota</taxon>
        <taxon>Sar</taxon>
        <taxon>Alveolata</taxon>
        <taxon>Apicomplexa</taxon>
        <taxon>Aconoidasida</taxon>
        <taxon>Haemosporida</taxon>
        <taxon>Plasmodiidae</taxon>
        <taxon>Plasmodium</taxon>
    </lineage>
</organism>
<dbReference type="GeneID" id="30907206"/>
<dbReference type="Pfam" id="PF12879">
    <property type="entry name" value="SICA_C"/>
    <property type="match status" value="1"/>
</dbReference>
<keyword evidence="3" id="KW-0812">Transmembrane</keyword>
<evidence type="ECO:0000256" key="1">
    <source>
        <dbReference type="SAM" id="Coils"/>
    </source>
</evidence>
<feature type="domain" description="Schizont-infected cell agglutination extracellular beta" evidence="4">
    <location>
        <begin position="431"/>
        <end position="592"/>
    </location>
</feature>
<feature type="region of interest" description="Disordered" evidence="2">
    <location>
        <begin position="1"/>
        <end position="50"/>
    </location>
</feature>
<dbReference type="RefSeq" id="XP_019912838.1">
    <property type="nucleotide sequence ID" value="XM_020057298.1"/>
</dbReference>
<feature type="compositionally biased region" description="Pro residues" evidence="2">
    <location>
        <begin position="860"/>
        <end position="872"/>
    </location>
</feature>
<keyword evidence="7" id="KW-1185">Reference proteome</keyword>
<dbReference type="EMBL" id="CP016241">
    <property type="protein sequence ID" value="ANQ06143.1"/>
    <property type="molecule type" value="Genomic_DNA"/>
</dbReference>
<accession>A0A1B1DTP8</accession>
<feature type="compositionally biased region" description="Low complexity" evidence="2">
    <location>
        <begin position="404"/>
        <end position="423"/>
    </location>
</feature>
<proteinExistence type="predicted"/>
<feature type="transmembrane region" description="Helical" evidence="3">
    <location>
        <begin position="906"/>
        <end position="927"/>
    </location>
</feature>
<dbReference type="Pfam" id="PF12878">
    <property type="entry name" value="SICA_beta"/>
    <property type="match status" value="2"/>
</dbReference>
<feature type="compositionally biased region" description="Basic and acidic residues" evidence="2">
    <location>
        <begin position="9"/>
        <end position="34"/>
    </location>
</feature>
<gene>
    <name evidence="6" type="ORF">PCOAH_00004830</name>
</gene>
<evidence type="ECO:0000259" key="4">
    <source>
        <dbReference type="Pfam" id="PF12878"/>
    </source>
</evidence>
<feature type="domain" description="Schizont-infected cell agglutination C-terminal" evidence="5">
    <location>
        <begin position="925"/>
        <end position="1055"/>
    </location>
</feature>
<feature type="region of interest" description="Disordered" evidence="2">
    <location>
        <begin position="972"/>
        <end position="995"/>
    </location>
</feature>
<dbReference type="InterPro" id="IPR024288">
    <property type="entry name" value="SICA_C"/>
</dbReference>
<evidence type="ECO:0000313" key="6">
    <source>
        <dbReference type="EMBL" id="ANQ06143.1"/>
    </source>
</evidence>
<keyword evidence="3" id="KW-0472">Membrane</keyword>
<name>A0A1B1DTP8_9APIC</name>
<evidence type="ECO:0000313" key="7">
    <source>
        <dbReference type="Proteomes" id="UP000092716"/>
    </source>
</evidence>
<dbReference type="Proteomes" id="UP000092716">
    <property type="component" value="Chromosome 3"/>
</dbReference>
<evidence type="ECO:0000259" key="5">
    <source>
        <dbReference type="Pfam" id="PF12879"/>
    </source>
</evidence>
<feature type="compositionally biased region" description="Basic residues" evidence="2">
    <location>
        <begin position="972"/>
        <end position="991"/>
    </location>
</feature>
<keyword evidence="3" id="KW-1133">Transmembrane helix</keyword>